<dbReference type="InterPro" id="IPR016024">
    <property type="entry name" value="ARM-type_fold"/>
</dbReference>
<protein>
    <recommendedName>
        <fullName evidence="4">HEAT repeat domain-containing protein</fullName>
    </recommendedName>
</protein>
<name>A0A017TAW1_9BACT</name>
<dbReference type="Proteomes" id="UP000019678">
    <property type="component" value="Unassembled WGS sequence"/>
</dbReference>
<proteinExistence type="predicted"/>
<feature type="region of interest" description="Disordered" evidence="1">
    <location>
        <begin position="1"/>
        <end position="28"/>
    </location>
</feature>
<sequence>MIAACREGHAPEGTSPAAPSGAPAPASASASASASAVASAPPAALASPSAVPRPAVGPSNPAILRLAKGALSCKFTKDGFDAECPPYLAWRDEPKLFEDIGKAWPTLFGMLDSPDERLRMLAIKHDIPPADIDRATAQYLVALVQKETNAYVASQLGGAMPVVDMVKLGLGEELRALAKHPNASLRAVFAYRLLSHQNAVTLELLGGLLQDPERNVQSQAILGLSRGKASDEVCAALREQVKRTDDLKAYALHIAAGTKCKGIKGEVIAALEKTAEEPATCKGDLGTKCALALREACKGDLGLDCDPAVRETCKVPLPEADAKKGFGVAKRFTDPGWPDKNTRALAVEALGWCDPAAAVEPLTALTKDQDEYVRELATKDLALMKEIAAQKKEKPATQK</sequence>
<dbReference type="InterPro" id="IPR011989">
    <property type="entry name" value="ARM-like"/>
</dbReference>
<reference evidence="2 3" key="1">
    <citation type="submission" date="2013-05" db="EMBL/GenBank/DDBJ databases">
        <title>Genome assembly of Chondromyces apiculatus DSM 436.</title>
        <authorList>
            <person name="Sharma G."/>
            <person name="Khatri I."/>
            <person name="Kaur C."/>
            <person name="Mayilraj S."/>
            <person name="Subramanian S."/>
        </authorList>
    </citation>
    <scope>NUCLEOTIDE SEQUENCE [LARGE SCALE GENOMIC DNA]</scope>
    <source>
        <strain evidence="2 3">DSM 436</strain>
    </source>
</reference>
<gene>
    <name evidence="2" type="ORF">CAP_1909</name>
</gene>
<keyword evidence="3" id="KW-1185">Reference proteome</keyword>
<dbReference type="Gene3D" id="1.25.10.10">
    <property type="entry name" value="Leucine-rich Repeat Variant"/>
    <property type="match status" value="2"/>
</dbReference>
<feature type="compositionally biased region" description="Basic and acidic residues" evidence="1">
    <location>
        <begin position="1"/>
        <end position="10"/>
    </location>
</feature>
<comment type="caution">
    <text evidence="2">The sequence shown here is derived from an EMBL/GenBank/DDBJ whole genome shotgun (WGS) entry which is preliminary data.</text>
</comment>
<feature type="compositionally biased region" description="Low complexity" evidence="1">
    <location>
        <begin position="11"/>
        <end position="28"/>
    </location>
</feature>
<dbReference type="SUPFAM" id="SSF48371">
    <property type="entry name" value="ARM repeat"/>
    <property type="match status" value="2"/>
</dbReference>
<organism evidence="2 3">
    <name type="scientific">Chondromyces apiculatus DSM 436</name>
    <dbReference type="NCBI Taxonomy" id="1192034"/>
    <lineage>
        <taxon>Bacteria</taxon>
        <taxon>Pseudomonadati</taxon>
        <taxon>Myxococcota</taxon>
        <taxon>Polyangia</taxon>
        <taxon>Polyangiales</taxon>
        <taxon>Polyangiaceae</taxon>
        <taxon>Chondromyces</taxon>
    </lineage>
</organism>
<evidence type="ECO:0008006" key="4">
    <source>
        <dbReference type="Google" id="ProtNLM"/>
    </source>
</evidence>
<evidence type="ECO:0000313" key="2">
    <source>
        <dbReference type="EMBL" id="EYF06379.1"/>
    </source>
</evidence>
<evidence type="ECO:0000256" key="1">
    <source>
        <dbReference type="SAM" id="MobiDB-lite"/>
    </source>
</evidence>
<evidence type="ECO:0000313" key="3">
    <source>
        <dbReference type="Proteomes" id="UP000019678"/>
    </source>
</evidence>
<dbReference type="STRING" id="1192034.CAP_1909"/>
<accession>A0A017TAW1</accession>
<dbReference type="EMBL" id="ASRX01000016">
    <property type="protein sequence ID" value="EYF06379.1"/>
    <property type="molecule type" value="Genomic_DNA"/>
</dbReference>
<dbReference type="AlphaFoldDB" id="A0A017TAW1"/>